<sequence>MQLYYSPTSPFPRKVRINVRELGLEGDISEIMINPWTDAALRDGMMSSTGRLYADSKRPETERSDFVMDRQRAAVHASIDALEAGISSLATDRPDIGTLSVAAALEYVDFRWPDGCFAVSDDLRHWMAGMANRPAMLATRYHLLPV</sequence>
<dbReference type="SUPFAM" id="SSF47616">
    <property type="entry name" value="GST C-terminal domain-like"/>
    <property type="match status" value="1"/>
</dbReference>
<dbReference type="EMBL" id="AUNC01000012">
    <property type="protein sequence ID" value="KEO57731.1"/>
    <property type="molecule type" value="Genomic_DNA"/>
</dbReference>
<keyword evidence="2" id="KW-1185">Reference proteome</keyword>
<name>A0ABR4TQ07_9PROT</name>
<gene>
    <name evidence="1" type="ORF">SMB34_03190</name>
</gene>
<comment type="caution">
    <text evidence="1">The sequence shown here is derived from an EMBL/GenBank/DDBJ whole genome shotgun (WGS) entry which is preliminary data.</text>
</comment>
<evidence type="ECO:0000313" key="2">
    <source>
        <dbReference type="Proteomes" id="UP000027463"/>
    </source>
</evidence>
<dbReference type="InterPro" id="IPR036282">
    <property type="entry name" value="Glutathione-S-Trfase_C_sf"/>
</dbReference>
<reference evidence="1 2" key="1">
    <citation type="submission" date="2013-07" db="EMBL/GenBank/DDBJ databases">
        <title>Thalassospira permensis NBRC 106175 Genome Sequencing.</title>
        <authorList>
            <person name="Lai Q."/>
            <person name="Shao Z."/>
        </authorList>
    </citation>
    <scope>NUCLEOTIDE SEQUENCE [LARGE SCALE GENOMIC DNA]</scope>
    <source>
        <strain evidence="1 2">NBRC 106175</strain>
    </source>
</reference>
<evidence type="ECO:0008006" key="3">
    <source>
        <dbReference type="Google" id="ProtNLM"/>
    </source>
</evidence>
<dbReference type="Proteomes" id="UP000027463">
    <property type="component" value="Unassembled WGS sequence"/>
</dbReference>
<dbReference type="Gene3D" id="1.20.1050.10">
    <property type="match status" value="1"/>
</dbReference>
<dbReference type="Gene3D" id="3.40.30.10">
    <property type="entry name" value="Glutaredoxin"/>
    <property type="match status" value="1"/>
</dbReference>
<accession>A0ABR4TQ07</accession>
<dbReference type="RefSeq" id="WP_037989050.1">
    <property type="nucleotide sequence ID" value="NZ_AUNC01000012.1"/>
</dbReference>
<proteinExistence type="predicted"/>
<protein>
    <recommendedName>
        <fullName evidence="3">GST N-terminal domain-containing protein</fullName>
    </recommendedName>
</protein>
<organism evidence="1 2">
    <name type="scientific">Thalassospira permensis NBRC 106175</name>
    <dbReference type="NCBI Taxonomy" id="1353532"/>
    <lineage>
        <taxon>Bacteria</taxon>
        <taxon>Pseudomonadati</taxon>
        <taxon>Pseudomonadota</taxon>
        <taxon>Alphaproteobacteria</taxon>
        <taxon>Rhodospirillales</taxon>
        <taxon>Thalassospiraceae</taxon>
        <taxon>Thalassospira</taxon>
    </lineage>
</organism>
<evidence type="ECO:0000313" key="1">
    <source>
        <dbReference type="EMBL" id="KEO57731.1"/>
    </source>
</evidence>